<dbReference type="AlphaFoldDB" id="A0LSU6"/>
<dbReference type="eggNOG" id="COG0215">
    <property type="taxonomic scope" value="Bacteria"/>
</dbReference>
<reference evidence="1 2" key="1">
    <citation type="journal article" date="2009" name="Genome Res.">
        <title>Complete genome of the cellulolytic thermophile Acidothermus cellulolyticus 11B provides insights into its ecophysiological and evolutionary adaptations.</title>
        <authorList>
            <person name="Barabote R.D."/>
            <person name="Xie G."/>
            <person name="Leu D.H."/>
            <person name="Normand P."/>
            <person name="Necsulea A."/>
            <person name="Daubin V."/>
            <person name="Medigue C."/>
            <person name="Adney W.S."/>
            <person name="Xu X.C."/>
            <person name="Lapidus A."/>
            <person name="Parales R.E."/>
            <person name="Detter C."/>
            <person name="Pujic P."/>
            <person name="Bruce D."/>
            <person name="Lavire C."/>
            <person name="Challacombe J.F."/>
            <person name="Brettin T.S."/>
            <person name="Berry A.M."/>
        </authorList>
    </citation>
    <scope>NUCLEOTIDE SEQUENCE [LARGE SCALE GENOMIC DNA]</scope>
    <source>
        <strain evidence="2">ATCC 43068 / DSM 8971 / 11B</strain>
    </source>
</reference>
<accession>A0LSU6</accession>
<dbReference type="KEGG" id="ace:Acel_0733"/>
<proteinExistence type="predicted"/>
<dbReference type="STRING" id="351607.Acel_0733"/>
<protein>
    <submittedName>
        <fullName evidence="1">Uncharacterized protein</fullName>
    </submittedName>
</protein>
<dbReference type="InParanoid" id="A0LSU6"/>
<dbReference type="Gene3D" id="1.20.120.640">
    <property type="entry name" value="Anticodon-binding domain of a subclass of class I aminoacyl-tRNA synthetases"/>
    <property type="match status" value="1"/>
</dbReference>
<dbReference type="Proteomes" id="UP000008221">
    <property type="component" value="Chromosome"/>
</dbReference>
<name>A0LSU6_ACIC1</name>
<gene>
    <name evidence="1" type="ordered locus">Acel_0733</name>
</gene>
<dbReference type="EMBL" id="CP000481">
    <property type="protein sequence ID" value="ABK52506.1"/>
    <property type="molecule type" value="Genomic_DNA"/>
</dbReference>
<dbReference type="HOGENOM" id="CLU_100610_0_0_11"/>
<evidence type="ECO:0000313" key="2">
    <source>
        <dbReference type="Proteomes" id="UP000008221"/>
    </source>
</evidence>
<keyword evidence="2" id="KW-1185">Reference proteome</keyword>
<sequence length="260" mass="27804">MTRRLVAVGGSAVLRMVVTPPEPHSAADLTGVRVLLVGDSLRRIRELSGIQVLTAVVSPTHTRSWLNVVCNDFGIAPPHDVVETDTEAADVLLGRPHLRVVPADALTPGADVLLGRPHLRVVPADALTPGADVPTVAVAGAWRNFPRDADPLAQRLALSARHYARPVLLDHSHLAAAQADLTAWRSAVAAWADCPSAPVPAEYVQAARQALEDDLDLPRVVDLLRAAAADPRLPDGAKFETFAYLDRVLAIELCRGMTTR</sequence>
<evidence type="ECO:0000313" key="1">
    <source>
        <dbReference type="EMBL" id="ABK52506.1"/>
    </source>
</evidence>
<organism evidence="1 2">
    <name type="scientific">Acidothermus cellulolyticus (strain ATCC 43068 / DSM 8971 / 11B)</name>
    <dbReference type="NCBI Taxonomy" id="351607"/>
    <lineage>
        <taxon>Bacteria</taxon>
        <taxon>Bacillati</taxon>
        <taxon>Actinomycetota</taxon>
        <taxon>Actinomycetes</taxon>
        <taxon>Acidothermales</taxon>
        <taxon>Acidothermaceae</taxon>
        <taxon>Acidothermus</taxon>
    </lineage>
</organism>